<dbReference type="GeneID" id="63750449"/>
<accession>A0A1L9RWK6</accession>
<organism evidence="2 3">
    <name type="scientific">Aspergillus wentii DTO 134E9</name>
    <dbReference type="NCBI Taxonomy" id="1073089"/>
    <lineage>
        <taxon>Eukaryota</taxon>
        <taxon>Fungi</taxon>
        <taxon>Dikarya</taxon>
        <taxon>Ascomycota</taxon>
        <taxon>Pezizomycotina</taxon>
        <taxon>Eurotiomycetes</taxon>
        <taxon>Eurotiomycetidae</taxon>
        <taxon>Eurotiales</taxon>
        <taxon>Aspergillaceae</taxon>
        <taxon>Aspergillus</taxon>
        <taxon>Aspergillus subgen. Cremei</taxon>
    </lineage>
</organism>
<reference evidence="3" key="1">
    <citation type="journal article" date="2017" name="Genome Biol.">
        <title>Comparative genomics reveals high biological diversity and specific adaptations in the industrially and medically important fungal genus Aspergillus.</title>
        <authorList>
            <person name="de Vries R.P."/>
            <person name="Riley R."/>
            <person name="Wiebenga A."/>
            <person name="Aguilar-Osorio G."/>
            <person name="Amillis S."/>
            <person name="Uchima C.A."/>
            <person name="Anderluh G."/>
            <person name="Asadollahi M."/>
            <person name="Askin M."/>
            <person name="Barry K."/>
            <person name="Battaglia E."/>
            <person name="Bayram O."/>
            <person name="Benocci T."/>
            <person name="Braus-Stromeyer S.A."/>
            <person name="Caldana C."/>
            <person name="Canovas D."/>
            <person name="Cerqueira G.C."/>
            <person name="Chen F."/>
            <person name="Chen W."/>
            <person name="Choi C."/>
            <person name="Clum A."/>
            <person name="Dos Santos R.A."/>
            <person name="Damasio A.R."/>
            <person name="Diallinas G."/>
            <person name="Emri T."/>
            <person name="Fekete E."/>
            <person name="Flipphi M."/>
            <person name="Freyberg S."/>
            <person name="Gallo A."/>
            <person name="Gournas C."/>
            <person name="Habgood R."/>
            <person name="Hainaut M."/>
            <person name="Harispe M.L."/>
            <person name="Henrissat B."/>
            <person name="Hilden K.S."/>
            <person name="Hope R."/>
            <person name="Hossain A."/>
            <person name="Karabika E."/>
            <person name="Karaffa L."/>
            <person name="Karanyi Z."/>
            <person name="Krasevec N."/>
            <person name="Kuo A."/>
            <person name="Kusch H."/>
            <person name="LaButti K."/>
            <person name="Lagendijk E.L."/>
            <person name="Lapidus A."/>
            <person name="Levasseur A."/>
            <person name="Lindquist E."/>
            <person name="Lipzen A."/>
            <person name="Logrieco A.F."/>
            <person name="MacCabe A."/>
            <person name="Maekelae M.R."/>
            <person name="Malavazi I."/>
            <person name="Melin P."/>
            <person name="Meyer V."/>
            <person name="Mielnichuk N."/>
            <person name="Miskei M."/>
            <person name="Molnar A.P."/>
            <person name="Mule G."/>
            <person name="Ngan C.Y."/>
            <person name="Orejas M."/>
            <person name="Orosz E."/>
            <person name="Ouedraogo J.P."/>
            <person name="Overkamp K.M."/>
            <person name="Park H.-S."/>
            <person name="Perrone G."/>
            <person name="Piumi F."/>
            <person name="Punt P.J."/>
            <person name="Ram A.F."/>
            <person name="Ramon A."/>
            <person name="Rauscher S."/>
            <person name="Record E."/>
            <person name="Riano-Pachon D.M."/>
            <person name="Robert V."/>
            <person name="Roehrig J."/>
            <person name="Ruller R."/>
            <person name="Salamov A."/>
            <person name="Salih N.S."/>
            <person name="Samson R.A."/>
            <person name="Sandor E."/>
            <person name="Sanguinetti M."/>
            <person name="Schuetze T."/>
            <person name="Sepcic K."/>
            <person name="Shelest E."/>
            <person name="Sherlock G."/>
            <person name="Sophianopoulou V."/>
            <person name="Squina F.M."/>
            <person name="Sun H."/>
            <person name="Susca A."/>
            <person name="Todd R.B."/>
            <person name="Tsang A."/>
            <person name="Unkles S.E."/>
            <person name="van de Wiele N."/>
            <person name="van Rossen-Uffink D."/>
            <person name="Oliveira J.V."/>
            <person name="Vesth T.C."/>
            <person name="Visser J."/>
            <person name="Yu J.-H."/>
            <person name="Zhou M."/>
            <person name="Andersen M.R."/>
            <person name="Archer D.B."/>
            <person name="Baker S.E."/>
            <person name="Benoit I."/>
            <person name="Brakhage A.A."/>
            <person name="Braus G.H."/>
            <person name="Fischer R."/>
            <person name="Frisvad J.C."/>
            <person name="Goldman G.H."/>
            <person name="Houbraken J."/>
            <person name="Oakley B."/>
            <person name="Pocsi I."/>
            <person name="Scazzocchio C."/>
            <person name="Seiboth B."/>
            <person name="vanKuyk P.A."/>
            <person name="Wortman J."/>
            <person name="Dyer P.S."/>
            <person name="Grigoriev I.V."/>
        </authorList>
    </citation>
    <scope>NUCLEOTIDE SEQUENCE [LARGE SCALE GENOMIC DNA]</scope>
    <source>
        <strain evidence="3">DTO 134E9</strain>
    </source>
</reference>
<feature type="compositionally biased region" description="Basic and acidic residues" evidence="1">
    <location>
        <begin position="124"/>
        <end position="135"/>
    </location>
</feature>
<feature type="compositionally biased region" description="Polar residues" evidence="1">
    <location>
        <begin position="1"/>
        <end position="15"/>
    </location>
</feature>
<dbReference type="VEuPathDB" id="FungiDB:ASPWEDRAFT_37065"/>
<dbReference type="STRING" id="1073089.A0A1L9RWK6"/>
<proteinExistence type="predicted"/>
<feature type="compositionally biased region" description="Basic and acidic residues" evidence="1">
    <location>
        <begin position="85"/>
        <end position="114"/>
    </location>
</feature>
<sequence>MAEPTEIQNAPTVSETPKPVAVEEKKEDALNQPNDNSEANGAEQAKPAETNGHTEENKPAEGSNPVGETKPAEQDPNSAAADAQKPYEDKAEQPVTGEKREHDSNPAPAEKDDASATENSSEPAAKKQKTDEEPPKAQNVTFTHAGKDDAEAPVTNGEKKKAGRPKKAKDTTTKAIPTDGIGSRTRSRTKAT</sequence>
<evidence type="ECO:0000313" key="3">
    <source>
        <dbReference type="Proteomes" id="UP000184383"/>
    </source>
</evidence>
<evidence type="ECO:0000313" key="2">
    <source>
        <dbReference type="EMBL" id="OJJ39305.1"/>
    </source>
</evidence>
<dbReference type="AlphaFoldDB" id="A0A1L9RWK6"/>
<protein>
    <submittedName>
        <fullName evidence="2">Uncharacterized protein</fullName>
    </submittedName>
</protein>
<dbReference type="RefSeq" id="XP_040692981.1">
    <property type="nucleotide sequence ID" value="XM_040834601.1"/>
</dbReference>
<feature type="region of interest" description="Disordered" evidence="1">
    <location>
        <begin position="1"/>
        <end position="192"/>
    </location>
</feature>
<keyword evidence="3" id="KW-1185">Reference proteome</keyword>
<name>A0A1L9RWK6_ASPWE</name>
<dbReference type="OrthoDB" id="4498621at2759"/>
<gene>
    <name evidence="2" type="ORF">ASPWEDRAFT_37065</name>
</gene>
<dbReference type="Proteomes" id="UP000184383">
    <property type="component" value="Unassembled WGS sequence"/>
</dbReference>
<dbReference type="EMBL" id="KV878210">
    <property type="protein sequence ID" value="OJJ39305.1"/>
    <property type="molecule type" value="Genomic_DNA"/>
</dbReference>
<evidence type="ECO:0000256" key="1">
    <source>
        <dbReference type="SAM" id="MobiDB-lite"/>
    </source>
</evidence>